<evidence type="ECO:0000256" key="11">
    <source>
        <dbReference type="PROSITE-ProRule" id="PRU00042"/>
    </source>
</evidence>
<keyword evidence="14" id="KW-1185">Reference proteome</keyword>
<dbReference type="FunFam" id="3.30.160.60:FF:000077">
    <property type="entry name" value="Sp8 transcription factor"/>
    <property type="match status" value="1"/>
</dbReference>
<evidence type="ECO:0000256" key="2">
    <source>
        <dbReference type="ARBA" id="ARBA00022723"/>
    </source>
</evidence>
<keyword evidence="9" id="KW-0539">Nucleus</keyword>
<comment type="similarity">
    <text evidence="10">Belongs to the Sp1 C2H2-type zinc-finger protein family.</text>
</comment>
<dbReference type="InterPro" id="IPR036236">
    <property type="entry name" value="Znf_C2H2_sf"/>
</dbReference>
<evidence type="ECO:0000256" key="1">
    <source>
        <dbReference type="ARBA" id="ARBA00004123"/>
    </source>
</evidence>
<keyword evidence="7" id="KW-0238">DNA-binding</keyword>
<dbReference type="GO" id="GO:0008270">
    <property type="term" value="F:zinc ion binding"/>
    <property type="evidence" value="ECO:0007669"/>
    <property type="project" value="UniProtKB-KW"/>
</dbReference>
<dbReference type="GO" id="GO:0000981">
    <property type="term" value="F:DNA-binding transcription factor activity, RNA polymerase II-specific"/>
    <property type="evidence" value="ECO:0007669"/>
    <property type="project" value="TreeGrafter"/>
</dbReference>
<dbReference type="Proteomes" id="UP000272942">
    <property type="component" value="Unassembled WGS sequence"/>
</dbReference>
<dbReference type="GO" id="GO:0000978">
    <property type="term" value="F:RNA polymerase II cis-regulatory region sequence-specific DNA binding"/>
    <property type="evidence" value="ECO:0007669"/>
    <property type="project" value="TreeGrafter"/>
</dbReference>
<dbReference type="InterPro" id="IPR013087">
    <property type="entry name" value="Znf_C2H2_type"/>
</dbReference>
<dbReference type="SMART" id="SM00355">
    <property type="entry name" value="ZnF_C2H2"/>
    <property type="match status" value="3"/>
</dbReference>
<evidence type="ECO:0000256" key="10">
    <source>
        <dbReference type="ARBA" id="ARBA00038409"/>
    </source>
</evidence>
<feature type="domain" description="C2H2-type" evidence="12">
    <location>
        <begin position="95"/>
        <end position="124"/>
    </location>
</feature>
<proteinExistence type="inferred from homology"/>
<dbReference type="PROSITE" id="PS50157">
    <property type="entry name" value="ZINC_FINGER_C2H2_2"/>
    <property type="match status" value="3"/>
</dbReference>
<dbReference type="PANTHER" id="PTHR23235:SF15">
    <property type="entry name" value="SP1, ISOFORM F"/>
    <property type="match status" value="1"/>
</dbReference>
<comment type="subcellular location">
    <subcellularLocation>
        <location evidence="1">Nucleus</location>
    </subcellularLocation>
</comment>
<evidence type="ECO:0000313" key="15">
    <source>
        <dbReference type="WBParaSite" id="ECPE_0000838601-mRNA-1"/>
    </source>
</evidence>
<evidence type="ECO:0000256" key="9">
    <source>
        <dbReference type="ARBA" id="ARBA00023242"/>
    </source>
</evidence>
<dbReference type="FunFam" id="3.30.160.60:FF:000014">
    <property type="entry name" value="Transcription factor Sp3"/>
    <property type="match status" value="1"/>
</dbReference>
<dbReference type="Pfam" id="PF00096">
    <property type="entry name" value="zf-C2H2"/>
    <property type="match status" value="3"/>
</dbReference>
<dbReference type="GO" id="GO:0005634">
    <property type="term" value="C:nucleus"/>
    <property type="evidence" value="ECO:0007669"/>
    <property type="project" value="UniProtKB-SubCell"/>
</dbReference>
<keyword evidence="4 11" id="KW-0863">Zinc-finger</keyword>
<keyword evidence="8" id="KW-0804">Transcription</keyword>
<keyword evidence="2" id="KW-0479">Metal-binding</keyword>
<feature type="domain" description="C2H2-type" evidence="12">
    <location>
        <begin position="125"/>
        <end position="152"/>
    </location>
</feature>
<sequence>MDNPIYNPTDQLSLSASFGTYHYSSLSPTVNQSAEETTYIPGVSADALGLTAPEMAAELRQKNLHSCHVPGCGKVYNKTSHLKAHLRWHTGERPFVCNWLLCGKRFTRSDELQRHLRTHTGEKKFICPVCHKRFLRSDHLNKHARTHCDNEENVCDPTTLTTELTSYHNTNNNVTVVSNPLSVSPVLLSHMSDNSLSVSKCTPLADISVVPPVPSMDLNSVNDG</sequence>
<dbReference type="SUPFAM" id="SSF57667">
    <property type="entry name" value="beta-beta-alpha zinc fingers"/>
    <property type="match status" value="2"/>
</dbReference>
<keyword evidence="3" id="KW-0677">Repeat</keyword>
<dbReference type="PROSITE" id="PS00028">
    <property type="entry name" value="ZINC_FINGER_C2H2_1"/>
    <property type="match status" value="3"/>
</dbReference>
<keyword evidence="5" id="KW-0862">Zinc</keyword>
<keyword evidence="6" id="KW-0805">Transcription regulation</keyword>
<dbReference type="AlphaFoldDB" id="A0A183AN25"/>
<evidence type="ECO:0000259" key="12">
    <source>
        <dbReference type="PROSITE" id="PS50157"/>
    </source>
</evidence>
<evidence type="ECO:0000256" key="6">
    <source>
        <dbReference type="ARBA" id="ARBA00023015"/>
    </source>
</evidence>
<evidence type="ECO:0000256" key="4">
    <source>
        <dbReference type="ARBA" id="ARBA00022771"/>
    </source>
</evidence>
<gene>
    <name evidence="13" type="ORF">ECPE_LOCUS8360</name>
</gene>
<reference evidence="15" key="1">
    <citation type="submission" date="2016-06" db="UniProtKB">
        <authorList>
            <consortium name="WormBaseParasite"/>
        </authorList>
    </citation>
    <scope>IDENTIFICATION</scope>
</reference>
<feature type="domain" description="C2H2-type" evidence="12">
    <location>
        <begin position="65"/>
        <end position="94"/>
    </location>
</feature>
<name>A0A183AN25_9TREM</name>
<dbReference type="PANTHER" id="PTHR23235">
    <property type="entry name" value="KRUEPPEL-LIKE TRANSCRIPTION FACTOR"/>
    <property type="match status" value="1"/>
</dbReference>
<organism evidence="15">
    <name type="scientific">Echinostoma caproni</name>
    <dbReference type="NCBI Taxonomy" id="27848"/>
    <lineage>
        <taxon>Eukaryota</taxon>
        <taxon>Metazoa</taxon>
        <taxon>Spiralia</taxon>
        <taxon>Lophotrochozoa</taxon>
        <taxon>Platyhelminthes</taxon>
        <taxon>Trematoda</taxon>
        <taxon>Digenea</taxon>
        <taxon>Plagiorchiida</taxon>
        <taxon>Echinostomata</taxon>
        <taxon>Echinostomatoidea</taxon>
        <taxon>Echinostomatidae</taxon>
        <taxon>Echinostoma</taxon>
    </lineage>
</organism>
<dbReference type="EMBL" id="UZAN01045875">
    <property type="protein sequence ID" value="VDP83338.1"/>
    <property type="molecule type" value="Genomic_DNA"/>
</dbReference>
<evidence type="ECO:0000256" key="8">
    <source>
        <dbReference type="ARBA" id="ARBA00023163"/>
    </source>
</evidence>
<dbReference type="FunFam" id="3.30.160.60:FF:000624">
    <property type="entry name" value="zinc finger protein 697"/>
    <property type="match status" value="1"/>
</dbReference>
<evidence type="ECO:0000256" key="3">
    <source>
        <dbReference type="ARBA" id="ARBA00022737"/>
    </source>
</evidence>
<reference evidence="13 14" key="2">
    <citation type="submission" date="2018-11" db="EMBL/GenBank/DDBJ databases">
        <authorList>
            <consortium name="Pathogen Informatics"/>
        </authorList>
    </citation>
    <scope>NUCLEOTIDE SEQUENCE [LARGE SCALE GENOMIC DNA]</scope>
    <source>
        <strain evidence="13 14">Egypt</strain>
    </source>
</reference>
<dbReference type="OrthoDB" id="6365676at2759"/>
<protein>
    <submittedName>
        <fullName evidence="15">Transcription factor Sp8</fullName>
    </submittedName>
</protein>
<evidence type="ECO:0000313" key="14">
    <source>
        <dbReference type="Proteomes" id="UP000272942"/>
    </source>
</evidence>
<evidence type="ECO:0000256" key="7">
    <source>
        <dbReference type="ARBA" id="ARBA00023125"/>
    </source>
</evidence>
<dbReference type="Gene3D" id="3.30.160.60">
    <property type="entry name" value="Classic Zinc Finger"/>
    <property type="match status" value="3"/>
</dbReference>
<evidence type="ECO:0000313" key="13">
    <source>
        <dbReference type="EMBL" id="VDP83338.1"/>
    </source>
</evidence>
<evidence type="ECO:0000256" key="5">
    <source>
        <dbReference type="ARBA" id="ARBA00022833"/>
    </source>
</evidence>
<accession>A0A183AN25</accession>
<dbReference type="WBParaSite" id="ECPE_0000838601-mRNA-1">
    <property type="protein sequence ID" value="ECPE_0000838601-mRNA-1"/>
    <property type="gene ID" value="ECPE_0000838601"/>
</dbReference>